<reference evidence="1 2" key="1">
    <citation type="journal article" date="2012" name="ISME J.">
        <title>Genomic insights to SAR86, an abundant and uncultivated marine bacterial lineage.</title>
        <authorList>
            <person name="Dupont C.L."/>
            <person name="Rusch D.B."/>
            <person name="Yooseph S."/>
            <person name="Lombardo M.J."/>
            <person name="Richter R.A."/>
            <person name="Valas R."/>
            <person name="Novotny M."/>
            <person name="Yee-Greenbaum J."/>
            <person name="Selengut J.D."/>
            <person name="Haft D.H."/>
            <person name="Halpern A.L."/>
            <person name="Lasken R.S."/>
            <person name="Nealson K."/>
            <person name="Friedman R."/>
            <person name="Venter J.C."/>
        </authorList>
    </citation>
    <scope>NUCLEOTIDE SEQUENCE [LARGE SCALE GENOMIC DNA]</scope>
</reference>
<dbReference type="AlphaFoldDB" id="J4X0B9"/>
<dbReference type="EMBL" id="JH611180">
    <property type="protein sequence ID" value="EJP73155.1"/>
    <property type="molecule type" value="Genomic_DNA"/>
</dbReference>
<accession>J4X0B9</accession>
<dbReference type="HOGENOM" id="CLU_723386_0_0_6"/>
<evidence type="ECO:0000313" key="1">
    <source>
        <dbReference type="EMBL" id="EJP73155.1"/>
    </source>
</evidence>
<gene>
    <name evidence="1" type="ORF">NT02SARS_1598</name>
</gene>
<name>J4X0B9_9GAMM</name>
<dbReference type="Proteomes" id="UP000010116">
    <property type="component" value="Unassembled WGS sequence"/>
</dbReference>
<proteinExistence type="predicted"/>
<evidence type="ECO:0000313" key="2">
    <source>
        <dbReference type="Proteomes" id="UP000010116"/>
    </source>
</evidence>
<organism evidence="1 2">
    <name type="scientific">SAR86 cluster bacterium SAR86B</name>
    <dbReference type="NCBI Taxonomy" id="1123867"/>
    <lineage>
        <taxon>Bacteria</taxon>
        <taxon>Pseudomonadati</taxon>
        <taxon>Pseudomonadota</taxon>
        <taxon>Gammaproteobacteria</taxon>
        <taxon>SAR86 cluster</taxon>
    </lineage>
</organism>
<protein>
    <submittedName>
        <fullName evidence="1">Uncharacterized protein</fullName>
    </submittedName>
</protein>
<sequence>MNRLMKIFEKKNKVVVPIHQTMNVSQGQQYLNTIHKECVELKGNLSMIEGFESMKVSLSDNVGEEYIKSVQEIQALENEFNQKLTEYIQSNHNYNSIVVGGLNKTYYPVSNCPNGYSVENDGITCKSTTGQTCGLSETAKGIVRCRYVGYCPDGYTNYGDGSACKKGTDRCALYGNTGMDRCNDMNITYTNCPKDYKYAGGNGLMCASKTNPELKCSLNEFAQGFPRCRFIGKCPDGYKNIGNGSACSTSDGKKNCSLTEKGNPDMPRCFDLAKQSAQQNEETENTELMAIASNIYEKLTELKNKISYVDDNSRETIQKIDASLKTYGDYLTKSNTINNKTTNLSAMLEDSELRLKSNNMQYVTWGIVGSVVLLLTLHHLRN</sequence>